<dbReference type="InterPro" id="IPR036705">
    <property type="entry name" value="Ribosyl_crysJ1_sf"/>
</dbReference>
<keyword evidence="5" id="KW-1185">Reference proteome</keyword>
<feature type="binding site" evidence="3">
    <location>
        <position position="54"/>
    </location>
    <ligand>
        <name>Mg(2+)</name>
        <dbReference type="ChEBI" id="CHEBI:18420"/>
        <label>1</label>
    </ligand>
</feature>
<comment type="similarity">
    <text evidence="1">Belongs to the ADP-ribosylglycohydrolase family.</text>
</comment>
<dbReference type="PANTHER" id="PTHR16222">
    <property type="entry name" value="ADP-RIBOSYLGLYCOHYDROLASE"/>
    <property type="match status" value="1"/>
</dbReference>
<dbReference type="RefSeq" id="WP_034243068.1">
    <property type="nucleotide sequence ID" value="NZ_AQRA01000006.1"/>
</dbReference>
<feature type="binding site" evidence="3">
    <location>
        <position position="53"/>
    </location>
    <ligand>
        <name>Mg(2+)</name>
        <dbReference type="ChEBI" id="CHEBI:18420"/>
        <label>1</label>
    </ligand>
</feature>
<keyword evidence="3" id="KW-0479">Metal-binding</keyword>
<dbReference type="InterPro" id="IPR050792">
    <property type="entry name" value="ADP-ribosylglycohydrolase"/>
</dbReference>
<keyword evidence="2" id="KW-0378">Hydrolase</keyword>
<comment type="cofactor">
    <cofactor evidence="3">
        <name>Mg(2+)</name>
        <dbReference type="ChEBI" id="CHEBI:18420"/>
    </cofactor>
    <text evidence="3">Binds 2 magnesium ions per subunit.</text>
</comment>
<evidence type="ECO:0000256" key="2">
    <source>
        <dbReference type="ARBA" id="ARBA00022801"/>
    </source>
</evidence>
<dbReference type="GO" id="GO:0046872">
    <property type="term" value="F:metal ion binding"/>
    <property type="evidence" value="ECO:0007669"/>
    <property type="project" value="UniProtKB-KW"/>
</dbReference>
<dbReference type="AlphaFoldDB" id="A0A023BTG0"/>
<accession>A0A023BTG0</accession>
<name>A0A023BTG0_9FLAO</name>
<gene>
    <name evidence="4" type="ORF">ATO12_19695</name>
</gene>
<organism evidence="4 5">
    <name type="scientific">Aquimarina atlantica</name>
    <dbReference type="NCBI Taxonomy" id="1317122"/>
    <lineage>
        <taxon>Bacteria</taxon>
        <taxon>Pseudomonadati</taxon>
        <taxon>Bacteroidota</taxon>
        <taxon>Flavobacteriia</taxon>
        <taxon>Flavobacteriales</taxon>
        <taxon>Flavobacteriaceae</taxon>
        <taxon>Aquimarina</taxon>
    </lineage>
</organism>
<evidence type="ECO:0000313" key="4">
    <source>
        <dbReference type="EMBL" id="EZH73229.1"/>
    </source>
</evidence>
<feature type="binding site" evidence="3">
    <location>
        <position position="256"/>
    </location>
    <ligand>
        <name>Mg(2+)</name>
        <dbReference type="ChEBI" id="CHEBI:18420"/>
        <label>1</label>
    </ligand>
</feature>
<protein>
    <recommendedName>
        <fullName evidence="6">Crystallin</fullName>
    </recommendedName>
</protein>
<dbReference type="SUPFAM" id="SSF101478">
    <property type="entry name" value="ADP-ribosylglycohydrolase"/>
    <property type="match status" value="1"/>
</dbReference>
<dbReference type="InterPro" id="IPR005502">
    <property type="entry name" value="Ribosyl_crysJ1"/>
</dbReference>
<evidence type="ECO:0000313" key="5">
    <source>
        <dbReference type="Proteomes" id="UP000023541"/>
    </source>
</evidence>
<dbReference type="STRING" id="1317122.ATO12_19695"/>
<dbReference type="Pfam" id="PF03747">
    <property type="entry name" value="ADP_ribosyl_GH"/>
    <property type="match status" value="1"/>
</dbReference>
<feature type="binding site" evidence="3">
    <location>
        <position position="255"/>
    </location>
    <ligand>
        <name>Mg(2+)</name>
        <dbReference type="ChEBI" id="CHEBI:18420"/>
        <label>1</label>
    </ligand>
</feature>
<comment type="caution">
    <text evidence="4">The sequence shown here is derived from an EMBL/GenBank/DDBJ whole genome shotgun (WGS) entry which is preliminary data.</text>
</comment>
<reference evidence="4 5" key="1">
    <citation type="submission" date="2014-04" db="EMBL/GenBank/DDBJ databases">
        <title>Aquimarina sp. 22II-S11-z7 Genome Sequencing.</title>
        <authorList>
            <person name="Lai Q."/>
        </authorList>
    </citation>
    <scope>NUCLEOTIDE SEQUENCE [LARGE SCALE GENOMIC DNA]</scope>
    <source>
        <strain evidence="4 5">22II-S11-z7</strain>
    </source>
</reference>
<dbReference type="EMBL" id="AQRA01000006">
    <property type="protein sequence ID" value="EZH73229.1"/>
    <property type="molecule type" value="Genomic_DNA"/>
</dbReference>
<dbReference type="GO" id="GO:0016787">
    <property type="term" value="F:hydrolase activity"/>
    <property type="evidence" value="ECO:0007669"/>
    <property type="project" value="UniProtKB-KW"/>
</dbReference>
<dbReference type="eggNOG" id="COG1397">
    <property type="taxonomic scope" value="Bacteria"/>
</dbReference>
<evidence type="ECO:0000256" key="1">
    <source>
        <dbReference type="ARBA" id="ARBA00010702"/>
    </source>
</evidence>
<keyword evidence="3" id="KW-0460">Magnesium</keyword>
<dbReference type="Gene3D" id="1.10.4080.10">
    <property type="entry name" value="ADP-ribosylation/Crystallin J1"/>
    <property type="match status" value="1"/>
</dbReference>
<feature type="binding site" evidence="3">
    <location>
        <position position="52"/>
    </location>
    <ligand>
        <name>Mg(2+)</name>
        <dbReference type="ChEBI" id="CHEBI:18420"/>
        <label>1</label>
    </ligand>
</feature>
<evidence type="ECO:0008006" key="6">
    <source>
        <dbReference type="Google" id="ProtNLM"/>
    </source>
</evidence>
<dbReference type="OrthoDB" id="9798107at2"/>
<sequence>MITKKERFLGSMFLGAIGDAIGSGYENVEQAEENIFYPFGKPEEKIPDWNITDDTQLTLATCEALIEDPFLDPQTLSSYFISYFTNGMIRGIGASTLKAFRELQIGLDWSQTGRRGEYSAGNGAAMRIAPIAFFKNISRERIEQICSITHYNSEAYVGALAVILAIKTIIEENWINEISLMELITSDLPDSKVKDRLLELDILSKTKSITEIASLGNDGYVVNSVPFSIFSANMIKEKPIDVIFDEIINSGGDTDTNCSITGQIVGTYIGYNGIPEYLKDNLKKLSEYSLMNNIINRLSEEV</sequence>
<proteinExistence type="inferred from homology"/>
<dbReference type="PANTHER" id="PTHR16222:SF24">
    <property type="entry name" value="ADP-RIBOSYLHYDROLASE ARH3"/>
    <property type="match status" value="1"/>
</dbReference>
<feature type="binding site" evidence="3">
    <location>
        <position position="253"/>
    </location>
    <ligand>
        <name>Mg(2+)</name>
        <dbReference type="ChEBI" id="CHEBI:18420"/>
        <label>1</label>
    </ligand>
</feature>
<evidence type="ECO:0000256" key="3">
    <source>
        <dbReference type="PIRSR" id="PIRSR605502-1"/>
    </source>
</evidence>
<dbReference type="Proteomes" id="UP000023541">
    <property type="component" value="Unassembled WGS sequence"/>
</dbReference>